<proteinExistence type="predicted"/>
<evidence type="ECO:0000313" key="2">
    <source>
        <dbReference type="Proteomes" id="UP001273768"/>
    </source>
</evidence>
<gene>
    <name evidence="1" type="ORF">HL657_08145</name>
</gene>
<evidence type="ECO:0000313" key="1">
    <source>
        <dbReference type="EMBL" id="MDV4343136.1"/>
    </source>
</evidence>
<keyword evidence="2" id="KW-1185">Reference proteome</keyword>
<comment type="caution">
    <text evidence="1">The sequence shown here is derived from an EMBL/GenBank/DDBJ whole genome shotgun (WGS) entry which is preliminary data.</text>
</comment>
<dbReference type="RefSeq" id="WP_317296321.1">
    <property type="nucleotide sequence ID" value="NZ_JABFFQ010000005.1"/>
</dbReference>
<protein>
    <submittedName>
        <fullName evidence="1">Uncharacterized protein</fullName>
    </submittedName>
</protein>
<organism evidence="1 2">
    <name type="scientific">Methanoculleus nereidis</name>
    <dbReference type="NCBI Taxonomy" id="2735141"/>
    <lineage>
        <taxon>Archaea</taxon>
        <taxon>Methanobacteriati</taxon>
        <taxon>Methanobacteriota</taxon>
        <taxon>Stenosarchaea group</taxon>
        <taxon>Methanomicrobia</taxon>
        <taxon>Methanomicrobiales</taxon>
        <taxon>Methanomicrobiaceae</taxon>
        <taxon>Methanoculleus</taxon>
    </lineage>
</organism>
<sequence>MGKEIDREKYALKVLRGDFANLPSAAGGSPADRAKAAIRAADTWNG</sequence>
<dbReference type="Proteomes" id="UP001273768">
    <property type="component" value="Unassembled WGS sequence"/>
</dbReference>
<accession>A0ABU3Z2W7</accession>
<dbReference type="EMBL" id="JABFFQ010000005">
    <property type="protein sequence ID" value="MDV4343136.1"/>
    <property type="molecule type" value="Genomic_DNA"/>
</dbReference>
<reference evidence="1 2" key="1">
    <citation type="submission" date="2020-05" db="EMBL/GenBank/DDBJ databases">
        <title>Isolation and characterization of methanoarchaea from a cold seep at offshore SW Taiwan.</title>
        <authorList>
            <person name="Chen Y.-W."/>
            <person name="Chen S.-C."/>
            <person name="Lai M.-C."/>
        </authorList>
    </citation>
    <scope>NUCLEOTIDE SEQUENCE [LARGE SCALE GENOMIC DNA]</scope>
    <source>
        <strain evidence="1 2">YWC-01</strain>
    </source>
</reference>
<name>A0ABU3Z2W7_9EURY</name>